<proteinExistence type="predicted"/>
<dbReference type="AlphaFoldDB" id="A0A411YCA3"/>
<name>A0A411YCA3_9ACTN</name>
<reference evidence="1 2" key="1">
    <citation type="submission" date="2019-01" db="EMBL/GenBank/DDBJ databases">
        <title>Egibacter rhizosphaerae EGI 80759T.</title>
        <authorList>
            <person name="Chen D.-D."/>
            <person name="Tian Y."/>
            <person name="Jiao J.-Y."/>
            <person name="Zhang X.-T."/>
            <person name="Zhang Y.-G."/>
            <person name="Zhang Y."/>
            <person name="Xiao M."/>
            <person name="Shu W.-S."/>
            <person name="Li W.-J."/>
        </authorList>
    </citation>
    <scope>NUCLEOTIDE SEQUENCE [LARGE SCALE GENOMIC DNA]</scope>
    <source>
        <strain evidence="1 2">EGI 80759</strain>
    </source>
</reference>
<evidence type="ECO:0000313" key="2">
    <source>
        <dbReference type="Proteomes" id="UP000291469"/>
    </source>
</evidence>
<dbReference type="Proteomes" id="UP000291469">
    <property type="component" value="Chromosome"/>
</dbReference>
<gene>
    <name evidence="1" type="ORF">ER308_04470</name>
</gene>
<evidence type="ECO:0000313" key="1">
    <source>
        <dbReference type="EMBL" id="QBI18871.1"/>
    </source>
</evidence>
<dbReference type="EMBL" id="CP036402">
    <property type="protein sequence ID" value="QBI18871.1"/>
    <property type="molecule type" value="Genomic_DNA"/>
</dbReference>
<dbReference type="RefSeq" id="WP_131153868.1">
    <property type="nucleotide sequence ID" value="NZ_CP036402.1"/>
</dbReference>
<protein>
    <submittedName>
        <fullName evidence="1">DUF2384 domain-containing protein</fullName>
    </submittedName>
</protein>
<dbReference type="KEGG" id="erz:ER308_04470"/>
<keyword evidence="2" id="KW-1185">Reference proteome</keyword>
<dbReference type="OrthoDB" id="4731912at2"/>
<organism evidence="1 2">
    <name type="scientific">Egibacter rhizosphaerae</name>
    <dbReference type="NCBI Taxonomy" id="1670831"/>
    <lineage>
        <taxon>Bacteria</taxon>
        <taxon>Bacillati</taxon>
        <taxon>Actinomycetota</taxon>
        <taxon>Nitriliruptoria</taxon>
        <taxon>Egibacterales</taxon>
        <taxon>Egibacteraceae</taxon>
        <taxon>Egibacter</taxon>
    </lineage>
</organism>
<accession>A0A411YCA3</accession>
<sequence>MGDAKRDIGAVLGDSLTRRGIAQWWQTPNRLLNGRRPLDAIADGDRDGVREAADAFDAGTYQ</sequence>